<dbReference type="RefSeq" id="WP_190074996.1">
    <property type="nucleotide sequence ID" value="NZ_BNBM01000021.1"/>
</dbReference>
<feature type="region of interest" description="Disordered" evidence="1">
    <location>
        <begin position="150"/>
        <end position="171"/>
    </location>
</feature>
<reference evidence="3 4" key="1">
    <citation type="submission" date="2024-06" db="EMBL/GenBank/DDBJ databases">
        <title>The Natural Products Discovery Center: Release of the First 8490 Sequenced Strains for Exploring Actinobacteria Biosynthetic Diversity.</title>
        <authorList>
            <person name="Kalkreuter E."/>
            <person name="Kautsar S.A."/>
            <person name="Yang D."/>
            <person name="Bader C.D."/>
            <person name="Teijaro C.N."/>
            <person name="Fluegel L."/>
            <person name="Davis C.M."/>
            <person name="Simpson J.R."/>
            <person name="Lauterbach L."/>
            <person name="Steele A.D."/>
            <person name="Gui C."/>
            <person name="Meng S."/>
            <person name="Li G."/>
            <person name="Viehrig K."/>
            <person name="Ye F."/>
            <person name="Su P."/>
            <person name="Kiefer A.F."/>
            <person name="Nichols A."/>
            <person name="Cepeda A.J."/>
            <person name="Yan W."/>
            <person name="Fan B."/>
            <person name="Jiang Y."/>
            <person name="Adhikari A."/>
            <person name="Zheng C.-J."/>
            <person name="Schuster L."/>
            <person name="Cowan T.M."/>
            <person name="Smanski M.J."/>
            <person name="Chevrette M.G."/>
            <person name="De Carvalho L.P.S."/>
            <person name="Shen B."/>
        </authorList>
    </citation>
    <scope>NUCLEOTIDE SEQUENCE [LARGE SCALE GENOMIC DNA]</scope>
    <source>
        <strain evidence="3 4">NPDC000155</strain>
    </source>
</reference>
<evidence type="ECO:0000259" key="2">
    <source>
        <dbReference type="Pfam" id="PF00082"/>
    </source>
</evidence>
<dbReference type="Proteomes" id="UP001486207">
    <property type="component" value="Unassembled WGS sequence"/>
</dbReference>
<protein>
    <submittedName>
        <fullName evidence="3">S8 family peptidase</fullName>
    </submittedName>
</protein>
<organism evidence="3 4">
    <name type="scientific">Streptomyces lanatus</name>
    <dbReference type="NCBI Taxonomy" id="66900"/>
    <lineage>
        <taxon>Bacteria</taxon>
        <taxon>Bacillati</taxon>
        <taxon>Actinomycetota</taxon>
        <taxon>Actinomycetes</taxon>
        <taxon>Kitasatosporales</taxon>
        <taxon>Streptomycetaceae</taxon>
        <taxon>Streptomyces</taxon>
    </lineage>
</organism>
<evidence type="ECO:0000313" key="4">
    <source>
        <dbReference type="Proteomes" id="UP001486207"/>
    </source>
</evidence>
<dbReference type="Gene3D" id="3.40.50.200">
    <property type="entry name" value="Peptidase S8/S53 domain"/>
    <property type="match status" value="1"/>
</dbReference>
<evidence type="ECO:0000256" key="1">
    <source>
        <dbReference type="SAM" id="MobiDB-lite"/>
    </source>
</evidence>
<evidence type="ECO:0000313" key="3">
    <source>
        <dbReference type="EMBL" id="MER7379604.1"/>
    </source>
</evidence>
<feature type="compositionally biased region" description="Low complexity" evidence="1">
    <location>
        <begin position="155"/>
        <end position="164"/>
    </location>
</feature>
<feature type="domain" description="Peptidase S8/S53" evidence="2">
    <location>
        <begin position="201"/>
        <end position="437"/>
    </location>
</feature>
<comment type="caution">
    <text evidence="3">The sequence shown here is derived from an EMBL/GenBank/DDBJ whole genome shotgun (WGS) entry which is preliminary data.</text>
</comment>
<name>A0ABV1Y6V5_9ACTN</name>
<proteinExistence type="predicted"/>
<dbReference type="InterPro" id="IPR000209">
    <property type="entry name" value="Peptidase_S8/S53_dom"/>
</dbReference>
<dbReference type="Pfam" id="PF00082">
    <property type="entry name" value="Peptidase_S8"/>
    <property type="match status" value="1"/>
</dbReference>
<dbReference type="InterPro" id="IPR034074">
    <property type="entry name" value="Y4bN_pept_dom"/>
</dbReference>
<gene>
    <name evidence="3" type="ORF">ABT384_44170</name>
</gene>
<keyword evidence="4" id="KW-1185">Reference proteome</keyword>
<dbReference type="SUPFAM" id="SSF52743">
    <property type="entry name" value="Subtilisin-like"/>
    <property type="match status" value="1"/>
</dbReference>
<feature type="region of interest" description="Disordered" evidence="1">
    <location>
        <begin position="559"/>
        <end position="582"/>
    </location>
</feature>
<dbReference type="CDD" id="cd04847">
    <property type="entry name" value="Peptidases_S8_Subtilisin_like_2"/>
    <property type="match status" value="1"/>
</dbReference>
<dbReference type="InterPro" id="IPR036852">
    <property type="entry name" value="Peptidase_S8/S53_dom_sf"/>
</dbReference>
<accession>A0ABV1Y6V5</accession>
<dbReference type="EMBL" id="JBEPFB010000035">
    <property type="protein sequence ID" value="MER7379604.1"/>
    <property type="molecule type" value="Genomic_DNA"/>
</dbReference>
<sequence length="662" mass="71781">MATKSLIVAGDDSSLARLASMLEGVDLNRAEKAAAEELRQFSEIRLPRREEVLRDSRADTADSDHSRVVYEAVLHPDPDNPGSGRQPMTSSLFRKFEDYIASLGGEVAATRRDVVAGLTFVPVFLPEGQAEQAAAFNPLRSIRRMPRIRPVPTSPLRSAPRVARPAPPAADPTAPEVLIFDAGIDDGGEYFAGSANQVHLTTENPDYGCIEHGSAVTGAVLYGNVQPGQQLSKPPVRATHYRCIPGPAEDGTELYWLLDQIQKQVTEDDAMIVNLSLGPEVSVDDGEPHRWTAVLDSLAYERDILFVTAVGNNGETSENRIMVPADMVNGLSVGACDRPYPEALWTRAAYSAVGPGRPGALIQPAVMAFGGDDQMPFARLRADGRISYDCGTSYAAPLVAHELAVLSGELGDRASASALKAFAVHFAESHADSNLSTGHGRLISDHASALWCDSNEVTVIYQASVERDQILGFQLPVPEGLDRGRVKVRWTLAYASPTDPTEAVEYTESGLEFTLRPHAAMYSFRDPDNSSRPVKVNIHDEPERAAELEEEGWIRSKNPVSRSQKIGPKASEASRRRGGKWETVMQGQDRLQAGSLWLPRLDVEYLTRTGGVLTRGAAPVDFTLLVTVTSLSGIPVYQLAQSEFPVLSALPVPVTTQVRTQT</sequence>